<dbReference type="AlphaFoldDB" id="A0A512CDQ3"/>
<dbReference type="SUPFAM" id="SSF159888">
    <property type="entry name" value="YdhG-like"/>
    <property type="match status" value="1"/>
</dbReference>
<dbReference type="Proteomes" id="UP000321301">
    <property type="component" value="Unassembled WGS sequence"/>
</dbReference>
<dbReference type="Gene3D" id="3.90.1150.200">
    <property type="match status" value="1"/>
</dbReference>
<evidence type="ECO:0000313" key="2">
    <source>
        <dbReference type="EMBL" id="GEO22335.1"/>
    </source>
</evidence>
<organism evidence="2 3">
    <name type="scientific">Cyclobacterium qasimii</name>
    <dbReference type="NCBI Taxonomy" id="1350429"/>
    <lineage>
        <taxon>Bacteria</taxon>
        <taxon>Pseudomonadati</taxon>
        <taxon>Bacteroidota</taxon>
        <taxon>Cytophagia</taxon>
        <taxon>Cytophagales</taxon>
        <taxon>Cyclobacteriaceae</taxon>
        <taxon>Cyclobacterium</taxon>
    </lineage>
</organism>
<evidence type="ECO:0000259" key="1">
    <source>
        <dbReference type="Pfam" id="PF08818"/>
    </source>
</evidence>
<name>A0A512CDQ3_9BACT</name>
<comment type="caution">
    <text evidence="2">The sequence shown here is derived from an EMBL/GenBank/DDBJ whole genome shotgun (WGS) entry which is preliminary data.</text>
</comment>
<evidence type="ECO:0000313" key="3">
    <source>
        <dbReference type="Proteomes" id="UP000321301"/>
    </source>
</evidence>
<dbReference type="RefSeq" id="WP_146948039.1">
    <property type="nucleotide sequence ID" value="NZ_BJYV01000015.1"/>
</dbReference>
<feature type="domain" description="YdhG-like" evidence="1">
    <location>
        <begin position="22"/>
        <end position="135"/>
    </location>
</feature>
<dbReference type="EMBL" id="BJYV01000015">
    <property type="protein sequence ID" value="GEO22335.1"/>
    <property type="molecule type" value="Genomic_DNA"/>
</dbReference>
<dbReference type="Pfam" id="PF08818">
    <property type="entry name" value="DUF1801"/>
    <property type="match status" value="1"/>
</dbReference>
<accession>A0A512CDQ3</accession>
<protein>
    <recommendedName>
        <fullName evidence="1">YdhG-like domain-containing protein</fullName>
    </recommendedName>
</protein>
<gene>
    <name evidence="2" type="ORF">CQA01_28690</name>
</gene>
<reference evidence="2 3" key="1">
    <citation type="submission" date="2019-07" db="EMBL/GenBank/DDBJ databases">
        <title>Whole genome shotgun sequence of Cyclobacterium qasimii NBRC 106168.</title>
        <authorList>
            <person name="Hosoyama A."/>
            <person name="Uohara A."/>
            <person name="Ohji S."/>
            <person name="Ichikawa N."/>
        </authorList>
    </citation>
    <scope>NUCLEOTIDE SEQUENCE [LARGE SCALE GENOMIC DNA]</scope>
    <source>
        <strain evidence="2 3">NBRC 106168</strain>
    </source>
</reference>
<proteinExistence type="predicted"/>
<dbReference type="InterPro" id="IPR014922">
    <property type="entry name" value="YdhG-like"/>
</dbReference>
<keyword evidence="3" id="KW-1185">Reference proteome</keyword>
<sequence>MNSKAQSVEAYLEEIPEERKVAFFQLRDTILSQLPEGFEETMSYGMIGYVVPHERYPAGYHCNPKLPLPFVNIANQKNFLAMYHLCIYANDELMNWFKQEYPKHSSAKLDMGKSCIRFKKLDQIPFALIGELIAKVSMEEWITTYENSIKKK</sequence>